<dbReference type="Proteomes" id="UP000007305">
    <property type="component" value="Chromosome 8"/>
</dbReference>
<name>A0A804QQT3_MAIZE</name>
<accession>A0A804QQT3</accession>
<dbReference type="AlphaFoldDB" id="A0A804QQT3"/>
<evidence type="ECO:0000313" key="3">
    <source>
        <dbReference type="Proteomes" id="UP000007305"/>
    </source>
</evidence>
<keyword evidence="3" id="KW-1185">Reference proteome</keyword>
<sequence>MELGDVLEVGGCVRERSNKQPRPWASSCHEEERGAGRPGSSCSLLQPLARRSREGAADLCWSWSKEQGTGGHHGWDVEQRTRARAGVGPRKGEETPWMDREGAPCVLRGEEKVAGGCGKCRVGNAKMAKGKGEGSYL</sequence>
<organism evidence="2 3">
    <name type="scientific">Zea mays</name>
    <name type="common">Maize</name>
    <dbReference type="NCBI Taxonomy" id="4577"/>
    <lineage>
        <taxon>Eukaryota</taxon>
        <taxon>Viridiplantae</taxon>
        <taxon>Streptophyta</taxon>
        <taxon>Embryophyta</taxon>
        <taxon>Tracheophyta</taxon>
        <taxon>Spermatophyta</taxon>
        <taxon>Magnoliopsida</taxon>
        <taxon>Liliopsida</taxon>
        <taxon>Poales</taxon>
        <taxon>Poaceae</taxon>
        <taxon>PACMAD clade</taxon>
        <taxon>Panicoideae</taxon>
        <taxon>Andropogonodae</taxon>
        <taxon>Andropogoneae</taxon>
        <taxon>Tripsacinae</taxon>
        <taxon>Zea</taxon>
    </lineage>
</organism>
<dbReference type="InParanoid" id="A0A804QQT3"/>
<dbReference type="EnsemblPlants" id="Zm00001eb346840_T001">
    <property type="protein sequence ID" value="Zm00001eb346840_P001"/>
    <property type="gene ID" value="Zm00001eb346840"/>
</dbReference>
<reference evidence="2" key="2">
    <citation type="submission" date="2019-07" db="EMBL/GenBank/DDBJ databases">
        <authorList>
            <person name="Seetharam A."/>
            <person name="Woodhouse M."/>
            <person name="Cannon E."/>
        </authorList>
    </citation>
    <scope>NUCLEOTIDE SEQUENCE [LARGE SCALE GENOMIC DNA]</scope>
    <source>
        <strain evidence="2">cv. B73</strain>
    </source>
</reference>
<feature type="region of interest" description="Disordered" evidence="1">
    <location>
        <begin position="1"/>
        <end position="43"/>
    </location>
</feature>
<dbReference type="Gramene" id="Zm00001eb346840_T001">
    <property type="protein sequence ID" value="Zm00001eb346840_P001"/>
    <property type="gene ID" value="Zm00001eb346840"/>
</dbReference>
<protein>
    <submittedName>
        <fullName evidence="2">Uncharacterized protein</fullName>
    </submittedName>
</protein>
<proteinExistence type="predicted"/>
<reference evidence="3" key="1">
    <citation type="journal article" date="2009" name="Science">
        <title>The B73 maize genome: complexity, diversity, and dynamics.</title>
        <authorList>
            <person name="Schnable P.S."/>
            <person name="Ware D."/>
            <person name="Fulton R.S."/>
            <person name="Stein J.C."/>
            <person name="Wei F."/>
            <person name="Pasternak S."/>
            <person name="Liang C."/>
            <person name="Zhang J."/>
            <person name="Fulton L."/>
            <person name="Graves T.A."/>
            <person name="Minx P."/>
            <person name="Reily A.D."/>
            <person name="Courtney L."/>
            <person name="Kruchowski S.S."/>
            <person name="Tomlinson C."/>
            <person name="Strong C."/>
            <person name="Delehaunty K."/>
            <person name="Fronick C."/>
            <person name="Courtney B."/>
            <person name="Rock S.M."/>
            <person name="Belter E."/>
            <person name="Du F."/>
            <person name="Kim K."/>
            <person name="Abbott R.M."/>
            <person name="Cotton M."/>
            <person name="Levy A."/>
            <person name="Marchetto P."/>
            <person name="Ochoa K."/>
            <person name="Jackson S.M."/>
            <person name="Gillam B."/>
            <person name="Chen W."/>
            <person name="Yan L."/>
            <person name="Higginbotham J."/>
            <person name="Cardenas M."/>
            <person name="Waligorski J."/>
            <person name="Applebaum E."/>
            <person name="Phelps L."/>
            <person name="Falcone J."/>
            <person name="Kanchi K."/>
            <person name="Thane T."/>
            <person name="Scimone A."/>
            <person name="Thane N."/>
            <person name="Henke J."/>
            <person name="Wang T."/>
            <person name="Ruppert J."/>
            <person name="Shah N."/>
            <person name="Rotter K."/>
            <person name="Hodges J."/>
            <person name="Ingenthron E."/>
            <person name="Cordes M."/>
            <person name="Kohlberg S."/>
            <person name="Sgro J."/>
            <person name="Delgado B."/>
            <person name="Mead K."/>
            <person name="Chinwalla A."/>
            <person name="Leonard S."/>
            <person name="Crouse K."/>
            <person name="Collura K."/>
            <person name="Kudrna D."/>
            <person name="Currie J."/>
            <person name="He R."/>
            <person name="Angelova A."/>
            <person name="Rajasekar S."/>
            <person name="Mueller T."/>
            <person name="Lomeli R."/>
            <person name="Scara G."/>
            <person name="Ko A."/>
            <person name="Delaney K."/>
            <person name="Wissotski M."/>
            <person name="Lopez G."/>
            <person name="Campos D."/>
            <person name="Braidotti M."/>
            <person name="Ashley E."/>
            <person name="Golser W."/>
            <person name="Kim H."/>
            <person name="Lee S."/>
            <person name="Lin J."/>
            <person name="Dujmic Z."/>
            <person name="Kim W."/>
            <person name="Talag J."/>
            <person name="Zuccolo A."/>
            <person name="Fan C."/>
            <person name="Sebastian A."/>
            <person name="Kramer M."/>
            <person name="Spiegel L."/>
            <person name="Nascimento L."/>
            <person name="Zutavern T."/>
            <person name="Miller B."/>
            <person name="Ambroise C."/>
            <person name="Muller S."/>
            <person name="Spooner W."/>
            <person name="Narechania A."/>
            <person name="Ren L."/>
            <person name="Wei S."/>
            <person name="Kumari S."/>
            <person name="Faga B."/>
            <person name="Levy M.J."/>
            <person name="McMahan L."/>
            <person name="Van Buren P."/>
            <person name="Vaughn M.W."/>
            <person name="Ying K."/>
            <person name="Yeh C.-T."/>
            <person name="Emrich S.J."/>
            <person name="Jia Y."/>
            <person name="Kalyanaraman A."/>
            <person name="Hsia A.-P."/>
            <person name="Barbazuk W.B."/>
            <person name="Baucom R.S."/>
            <person name="Brutnell T.P."/>
            <person name="Carpita N.C."/>
            <person name="Chaparro C."/>
            <person name="Chia J.-M."/>
            <person name="Deragon J.-M."/>
            <person name="Estill J.C."/>
            <person name="Fu Y."/>
            <person name="Jeddeloh J.A."/>
            <person name="Han Y."/>
            <person name="Lee H."/>
            <person name="Li P."/>
            <person name="Lisch D.R."/>
            <person name="Liu S."/>
            <person name="Liu Z."/>
            <person name="Nagel D.H."/>
            <person name="McCann M.C."/>
            <person name="SanMiguel P."/>
            <person name="Myers A.M."/>
            <person name="Nettleton D."/>
            <person name="Nguyen J."/>
            <person name="Penning B.W."/>
            <person name="Ponnala L."/>
            <person name="Schneider K.L."/>
            <person name="Schwartz D.C."/>
            <person name="Sharma A."/>
            <person name="Soderlund C."/>
            <person name="Springer N.M."/>
            <person name="Sun Q."/>
            <person name="Wang H."/>
            <person name="Waterman M."/>
            <person name="Westerman R."/>
            <person name="Wolfgruber T.K."/>
            <person name="Yang L."/>
            <person name="Yu Y."/>
            <person name="Zhang L."/>
            <person name="Zhou S."/>
            <person name="Zhu Q."/>
            <person name="Bennetzen J.L."/>
            <person name="Dawe R.K."/>
            <person name="Jiang J."/>
            <person name="Jiang N."/>
            <person name="Presting G.G."/>
            <person name="Wessler S.R."/>
            <person name="Aluru S."/>
            <person name="Martienssen R.A."/>
            <person name="Clifton S.W."/>
            <person name="McCombie W.R."/>
            <person name="Wing R.A."/>
            <person name="Wilson R.K."/>
        </authorList>
    </citation>
    <scope>NUCLEOTIDE SEQUENCE [LARGE SCALE GENOMIC DNA]</scope>
    <source>
        <strain evidence="3">cv. B73</strain>
    </source>
</reference>
<feature type="region of interest" description="Disordered" evidence="1">
    <location>
        <begin position="67"/>
        <end position="99"/>
    </location>
</feature>
<reference evidence="2" key="3">
    <citation type="submission" date="2021-05" db="UniProtKB">
        <authorList>
            <consortium name="EnsemblPlants"/>
        </authorList>
    </citation>
    <scope>IDENTIFICATION</scope>
    <source>
        <strain evidence="2">cv. B73</strain>
    </source>
</reference>
<evidence type="ECO:0000313" key="2">
    <source>
        <dbReference type="EnsemblPlants" id="Zm00001eb346840_P001"/>
    </source>
</evidence>
<evidence type="ECO:0000256" key="1">
    <source>
        <dbReference type="SAM" id="MobiDB-lite"/>
    </source>
</evidence>
<feature type="compositionally biased region" description="Basic and acidic residues" evidence="1">
    <location>
        <begin position="90"/>
        <end position="99"/>
    </location>
</feature>